<dbReference type="PROSITE" id="PS50983">
    <property type="entry name" value="FE_B12_PBP"/>
    <property type="match status" value="1"/>
</dbReference>
<organism evidence="4 5">
    <name type="scientific">Propionibacterium ruminifibrarum</name>
    <dbReference type="NCBI Taxonomy" id="1962131"/>
    <lineage>
        <taxon>Bacteria</taxon>
        <taxon>Bacillati</taxon>
        <taxon>Actinomycetota</taxon>
        <taxon>Actinomycetes</taxon>
        <taxon>Propionibacteriales</taxon>
        <taxon>Propionibacteriaceae</taxon>
        <taxon>Propionibacterium</taxon>
    </lineage>
</organism>
<feature type="chain" id="PRO_5039068657" evidence="2">
    <location>
        <begin position="24"/>
        <end position="345"/>
    </location>
</feature>
<dbReference type="SUPFAM" id="SSF53807">
    <property type="entry name" value="Helical backbone' metal receptor"/>
    <property type="match status" value="1"/>
</dbReference>
<gene>
    <name evidence="4" type="ORF">PROPJV5_0819</name>
</gene>
<dbReference type="Proteomes" id="UP000265962">
    <property type="component" value="Unassembled WGS sequence"/>
</dbReference>
<comment type="similarity">
    <text evidence="1">Belongs to the bacterial solute-binding protein 8 family.</text>
</comment>
<dbReference type="InterPro" id="IPR050902">
    <property type="entry name" value="ABC_Transporter_SBP"/>
</dbReference>
<keyword evidence="2" id="KW-0732">Signal</keyword>
<evidence type="ECO:0000313" key="4">
    <source>
        <dbReference type="EMBL" id="SPF67866.1"/>
    </source>
</evidence>
<name>A0A375I192_9ACTN</name>
<reference evidence="5" key="1">
    <citation type="submission" date="2018-02" db="EMBL/GenBank/DDBJ databases">
        <authorList>
            <person name="Hornung B."/>
        </authorList>
    </citation>
    <scope>NUCLEOTIDE SEQUENCE [LARGE SCALE GENOMIC DNA]</scope>
</reference>
<feature type="signal peptide" evidence="2">
    <location>
        <begin position="1"/>
        <end position="23"/>
    </location>
</feature>
<dbReference type="PANTHER" id="PTHR30535:SF7">
    <property type="entry name" value="IRON(III) DICITRATE-BINDING PROTEIN"/>
    <property type="match status" value="1"/>
</dbReference>
<protein>
    <submittedName>
        <fullName evidence="4">ABC transporter periplasmic binding domain</fullName>
    </submittedName>
</protein>
<keyword evidence="5" id="KW-1185">Reference proteome</keyword>
<dbReference type="AlphaFoldDB" id="A0A375I192"/>
<feature type="domain" description="Fe/B12 periplasmic-binding" evidence="3">
    <location>
        <begin position="58"/>
        <end position="345"/>
    </location>
</feature>
<evidence type="ECO:0000256" key="2">
    <source>
        <dbReference type="SAM" id="SignalP"/>
    </source>
</evidence>
<dbReference type="Pfam" id="PF01497">
    <property type="entry name" value="Peripla_BP_2"/>
    <property type="match status" value="1"/>
</dbReference>
<evidence type="ECO:0000313" key="5">
    <source>
        <dbReference type="Proteomes" id="UP000265962"/>
    </source>
</evidence>
<accession>A0A375I192</accession>
<dbReference type="OrthoDB" id="9797850at2"/>
<dbReference type="PROSITE" id="PS51257">
    <property type="entry name" value="PROKAR_LIPOPROTEIN"/>
    <property type="match status" value="1"/>
</dbReference>
<sequence length="345" mass="36509">MRIRTPLVALAAASLLLAQGCSGGEAASSQASGSASAGFPLTITNCGRELHFDQAPERTVSLNQSSTEIQLSLGVADQMVGTATWTDPVLENLAEDNEKIERLADNNASLETVLSVSPDFVSASFPNTLDDTGSGSYQTYADLGVPAYLAPNQCEKGDSGNGDSEKSKLLEMDDIYQEIRDLAAIHGVPDKGDELVGSLQDRLDAAISDAGASDGDDVTAAFWFANSESPYVAGGTGASQMISNDLSVTNVYSDDAKEWPQVSWEDLAAKNPDVLVIGDLTRKSQTAETADAKIEYLKSNPVTAQMDAVRNERFIIVAGGDMNPSIRNVDLAEKLSAGMKQYGLR</sequence>
<dbReference type="EMBL" id="OMOH01000003">
    <property type="protein sequence ID" value="SPF67866.1"/>
    <property type="molecule type" value="Genomic_DNA"/>
</dbReference>
<dbReference type="InterPro" id="IPR002491">
    <property type="entry name" value="ABC_transptr_periplasmic_BD"/>
</dbReference>
<evidence type="ECO:0000259" key="3">
    <source>
        <dbReference type="PROSITE" id="PS50983"/>
    </source>
</evidence>
<proteinExistence type="inferred from homology"/>
<dbReference type="PANTHER" id="PTHR30535">
    <property type="entry name" value="VITAMIN B12-BINDING PROTEIN"/>
    <property type="match status" value="1"/>
</dbReference>
<evidence type="ECO:0000256" key="1">
    <source>
        <dbReference type="ARBA" id="ARBA00008814"/>
    </source>
</evidence>
<dbReference type="RefSeq" id="WP_119715079.1">
    <property type="nucleotide sequence ID" value="NZ_OMOH01000003.1"/>
</dbReference>
<dbReference type="Gene3D" id="3.40.50.1980">
    <property type="entry name" value="Nitrogenase molybdenum iron protein domain"/>
    <property type="match status" value="2"/>
</dbReference>